<sequence>MVTLMLISGISATQSTVECVNNGLKIHGTVESEEVIQLNSIQREGSLRITNNKTTIRDIRVQLIEIQLHCFKETIVFTQDVEVKVWSSKRCLSLQYTFFSGPYSKEIL</sequence>
<dbReference type="InterPro" id="IPR009878">
    <property type="entry name" value="Phlebovirus_G2_fusion"/>
</dbReference>
<gene>
    <name evidence="2" type="ORF">CRE_20888</name>
</gene>
<proteinExistence type="predicted"/>
<keyword evidence="3" id="KW-1185">Reference proteome</keyword>
<reference evidence="2" key="1">
    <citation type="submission" date="2007-07" db="EMBL/GenBank/DDBJ databases">
        <title>PCAP assembly of the Caenorhabditis remanei genome.</title>
        <authorList>
            <consortium name="The Caenorhabditis remanei Sequencing Consortium"/>
            <person name="Wilson R.K."/>
        </authorList>
    </citation>
    <scope>NUCLEOTIDE SEQUENCE [LARGE SCALE GENOMIC DNA]</scope>
    <source>
        <strain evidence="2">PB4641</strain>
    </source>
</reference>
<dbReference type="Pfam" id="PF07245">
    <property type="entry name" value="Phlebovirus_G2"/>
    <property type="match status" value="1"/>
</dbReference>
<dbReference type="AlphaFoldDB" id="E3MV47"/>
<dbReference type="HOGENOM" id="CLU_2199432_0_0_1"/>
<accession>E3MV47</accession>
<name>E3MV47_CAERE</name>
<evidence type="ECO:0000259" key="1">
    <source>
        <dbReference type="Pfam" id="PF07245"/>
    </source>
</evidence>
<dbReference type="InParanoid" id="E3MV47"/>
<organism evidence="3">
    <name type="scientific">Caenorhabditis remanei</name>
    <name type="common">Caenorhabditis vulgaris</name>
    <dbReference type="NCBI Taxonomy" id="31234"/>
    <lineage>
        <taxon>Eukaryota</taxon>
        <taxon>Metazoa</taxon>
        <taxon>Ecdysozoa</taxon>
        <taxon>Nematoda</taxon>
        <taxon>Chromadorea</taxon>
        <taxon>Rhabditida</taxon>
        <taxon>Rhabditina</taxon>
        <taxon>Rhabditomorpha</taxon>
        <taxon>Rhabditoidea</taxon>
        <taxon>Rhabditidae</taxon>
        <taxon>Peloderinae</taxon>
        <taxon>Caenorhabditis</taxon>
    </lineage>
</organism>
<dbReference type="OrthoDB" id="5875705at2759"/>
<evidence type="ECO:0000313" key="3">
    <source>
        <dbReference type="Proteomes" id="UP000008281"/>
    </source>
</evidence>
<dbReference type="Proteomes" id="UP000008281">
    <property type="component" value="Unassembled WGS sequence"/>
</dbReference>
<evidence type="ECO:0000313" key="2">
    <source>
        <dbReference type="EMBL" id="EFP10016.1"/>
    </source>
</evidence>
<dbReference type="STRING" id="31234.E3MV47"/>
<protein>
    <recommendedName>
        <fullName evidence="1">Phlebovirus glycoprotein G2 fusion domain-containing protein</fullName>
    </recommendedName>
</protein>
<feature type="domain" description="Phlebovirus glycoprotein G2 fusion" evidence="1">
    <location>
        <begin position="11"/>
        <end position="92"/>
    </location>
</feature>
<dbReference type="EMBL" id="DS268481">
    <property type="protein sequence ID" value="EFP10016.1"/>
    <property type="molecule type" value="Genomic_DNA"/>
</dbReference>